<name>A0A7W6HNG8_9HYPH</name>
<dbReference type="GO" id="GO:0046872">
    <property type="term" value="F:metal ion binding"/>
    <property type="evidence" value="ECO:0007669"/>
    <property type="project" value="UniProtKB-UniRule"/>
</dbReference>
<comment type="pathway">
    <text evidence="2">Aromatic compound metabolism; 3,4-dihydroxybenzoate biosynthesis.</text>
</comment>
<dbReference type="InterPro" id="IPR043700">
    <property type="entry name" value="DSD"/>
</dbReference>
<keyword evidence="5" id="KW-0223">Dioxygenase</keyword>
<feature type="compositionally biased region" description="Basic and acidic residues" evidence="3">
    <location>
        <begin position="1"/>
        <end position="12"/>
    </location>
</feature>
<accession>A0A7W6HNG8</accession>
<dbReference type="GO" id="GO:0051213">
    <property type="term" value="F:dioxygenase activity"/>
    <property type="evidence" value="ECO:0007669"/>
    <property type="project" value="UniProtKB-KW"/>
</dbReference>
<dbReference type="Gene3D" id="3.10.180.10">
    <property type="entry name" value="2,3-Dihydroxybiphenyl 1,2-Dioxygenase, domain 1"/>
    <property type="match status" value="2"/>
</dbReference>
<feature type="compositionally biased region" description="Polar residues" evidence="3">
    <location>
        <begin position="13"/>
        <end position="25"/>
    </location>
</feature>
<dbReference type="Pfam" id="PF01261">
    <property type="entry name" value="AP_endonuc_2"/>
    <property type="match status" value="1"/>
</dbReference>
<comment type="similarity">
    <text evidence="2">Belongs to the bacterial two-domain DSD family.</text>
</comment>
<sequence length="656" mass="72741">MASPDKSDRTSDSKTNSPAAHSVQMQTSIATVSISGEFPEKLAAIARAGFTGVEIFENDFLTYDASPKEVAKMVSDHGLEITLFQPFRDFEGMPDLHRARAFERAERKFEIMDELGTDLMLICSNVSPISLGGIDRAAADFRELGERAAKHGVRVGYEALAWGRHVNDHRDAWEVVRRADHANVGLILDSFHTLARKIDPNSIRSIPGDKIFIVQLADAPLFDMDLLYWSRHFRNMPGEGDLPVVDFMRAVAATGYTGPLSLEIFNDQFRGGSPRAIAEDGHRSLVYLMDQVQRQEPDIRLSAPTMPAPIETAGVAFVEFASSAEDKEKLTTLLRTLGFSRTAKHRTRDLDLYIKGDIRILINTDGTENSFANASYSVHGTSAYAFGLKVADAEEAVRRATALGAVPFSEPRRSGEVPVPAIQGVSNSVIYFLDDSPELSRVWEQEFEPVADEQTPADTKLLRIDHLAQTTRYDEMLTWLLFYGSIFSTRRTPMVDVVDPGGLVRSQAIESRPAPDFRVTLNGADNRKTVAGKFLAESFGTSIQHIALATDDIFGTAAGLAACGFRALPISRNYYDDLEARFGLEPEFADALRAASILYDRDDNGEYFQIYSQTFGEGFFFEIVERRGAYNGYGAMNAPFRIAAQRRQLRPDGVPR</sequence>
<dbReference type="UniPathway" id="UPA00088"/>
<feature type="binding site" evidence="2">
    <location>
        <position position="215"/>
    </location>
    <ligand>
        <name>a divalent metal cation</name>
        <dbReference type="ChEBI" id="CHEBI:60240"/>
        <note>catalytic</note>
    </ligand>
</feature>
<evidence type="ECO:0000256" key="3">
    <source>
        <dbReference type="SAM" id="MobiDB-lite"/>
    </source>
</evidence>
<dbReference type="GO" id="GO:0046279">
    <property type="term" value="P:3,4-dihydroxybenzoate biosynthetic process"/>
    <property type="evidence" value="ECO:0007669"/>
    <property type="project" value="UniProtKB-UniRule"/>
</dbReference>
<comment type="cofactor">
    <cofactor evidence="2">
        <name>a divalent metal cation</name>
        <dbReference type="ChEBI" id="CHEBI:60240"/>
    </cofactor>
</comment>
<feature type="binding site" evidence="2">
    <location>
        <position position="545"/>
    </location>
    <ligand>
        <name>Mg(2+)</name>
        <dbReference type="ChEBI" id="CHEBI:18420"/>
    </ligand>
</feature>
<organism evidence="5 6">
    <name type="scientific">Allorhizobium taibaishanense</name>
    <dbReference type="NCBI Taxonomy" id="887144"/>
    <lineage>
        <taxon>Bacteria</taxon>
        <taxon>Pseudomonadati</taxon>
        <taxon>Pseudomonadota</taxon>
        <taxon>Alphaproteobacteria</taxon>
        <taxon>Hyphomicrobiales</taxon>
        <taxon>Rhizobiaceae</taxon>
        <taxon>Rhizobium/Agrobacterium group</taxon>
        <taxon>Allorhizobium</taxon>
    </lineage>
</organism>
<feature type="binding site" evidence="2">
    <location>
        <position position="263"/>
    </location>
    <ligand>
        <name>a divalent metal cation</name>
        <dbReference type="ChEBI" id="CHEBI:60240"/>
        <note>catalytic</note>
    </ligand>
</feature>
<protein>
    <recommendedName>
        <fullName evidence="2">3-dehydroshikimate dehydratase</fullName>
        <shortName evidence="2">DSD</shortName>
        <ecNumber evidence="2">4.2.1.118</ecNumber>
    </recommendedName>
</protein>
<feature type="binding site" evidence="2">
    <location>
        <position position="466"/>
    </location>
    <ligand>
        <name>Mg(2+)</name>
        <dbReference type="ChEBI" id="CHEBI:18420"/>
    </ligand>
</feature>
<dbReference type="EC" id="4.2.1.118" evidence="2"/>
<dbReference type="EMBL" id="JACIED010000003">
    <property type="protein sequence ID" value="MBB4008483.1"/>
    <property type="molecule type" value="Genomic_DNA"/>
</dbReference>
<evidence type="ECO:0000313" key="6">
    <source>
        <dbReference type="Proteomes" id="UP000544107"/>
    </source>
</evidence>
<keyword evidence="5" id="KW-0560">Oxidoreductase</keyword>
<dbReference type="InterPro" id="IPR036237">
    <property type="entry name" value="Xyl_isomerase-like_sf"/>
</dbReference>
<dbReference type="CDD" id="cd08342">
    <property type="entry name" value="HPPD_N_like"/>
    <property type="match status" value="1"/>
</dbReference>
<feature type="region of interest" description="Disordered" evidence="3">
    <location>
        <begin position="1"/>
        <end position="25"/>
    </location>
</feature>
<dbReference type="PANTHER" id="PTHR12110:SF21">
    <property type="entry name" value="XYLOSE ISOMERASE-LIKE TIM BARREL DOMAIN-CONTAINING PROTEIN"/>
    <property type="match status" value="1"/>
</dbReference>
<dbReference type="Proteomes" id="UP000544107">
    <property type="component" value="Unassembled WGS sequence"/>
</dbReference>
<dbReference type="PROSITE" id="PS51819">
    <property type="entry name" value="VOC"/>
    <property type="match status" value="1"/>
</dbReference>
<reference evidence="5 6" key="1">
    <citation type="submission" date="2020-08" db="EMBL/GenBank/DDBJ databases">
        <title>Genomic Encyclopedia of Type Strains, Phase IV (KMG-IV): sequencing the most valuable type-strain genomes for metagenomic binning, comparative biology and taxonomic classification.</title>
        <authorList>
            <person name="Goeker M."/>
        </authorList>
    </citation>
    <scope>NUCLEOTIDE SEQUENCE [LARGE SCALE GENOMIC DNA]</scope>
    <source>
        <strain evidence="5 6">DSM 100021</strain>
    </source>
</reference>
<comment type="catalytic activity">
    <reaction evidence="2">
        <text>3-dehydroshikimate = 3,4-dihydroxybenzoate + H2O</text>
        <dbReference type="Rhea" id="RHEA:24848"/>
        <dbReference type="ChEBI" id="CHEBI:15377"/>
        <dbReference type="ChEBI" id="CHEBI:16630"/>
        <dbReference type="ChEBI" id="CHEBI:36241"/>
        <dbReference type="EC" id="4.2.1.118"/>
    </reaction>
</comment>
<comment type="function">
    <text evidence="2">Catalyzes the conversion of 3-dehydroshikimate to protocatechuate (3,4-dihydroxybenzoate), a common intermediate of quinate and shikimate degradation pathways.</text>
</comment>
<dbReference type="Pfam" id="PF14696">
    <property type="entry name" value="Glyoxalase_5"/>
    <property type="match status" value="1"/>
</dbReference>
<dbReference type="InterPro" id="IPR029068">
    <property type="entry name" value="Glyas_Bleomycin-R_OHBP_Dase"/>
</dbReference>
<evidence type="ECO:0000256" key="2">
    <source>
        <dbReference type="HAMAP-Rule" id="MF_02238"/>
    </source>
</evidence>
<evidence type="ECO:0000256" key="1">
    <source>
        <dbReference type="ARBA" id="ARBA00022723"/>
    </source>
</evidence>
<dbReference type="SUPFAM" id="SSF51658">
    <property type="entry name" value="Xylose isomerase-like"/>
    <property type="match status" value="1"/>
</dbReference>
<dbReference type="HAMAP" id="MF_02238">
    <property type="entry name" value="DSD"/>
    <property type="match status" value="1"/>
</dbReference>
<dbReference type="PANTHER" id="PTHR12110">
    <property type="entry name" value="HYDROXYPYRUVATE ISOMERASE"/>
    <property type="match status" value="1"/>
</dbReference>
<dbReference type="Gene3D" id="3.20.20.150">
    <property type="entry name" value="Divalent-metal-dependent TIM barrel enzymes"/>
    <property type="match status" value="1"/>
</dbReference>
<dbReference type="InterPro" id="IPR013022">
    <property type="entry name" value="Xyl_isomerase-like_TIM-brl"/>
</dbReference>
<keyword evidence="2" id="KW-0456">Lyase</keyword>
<gene>
    <name evidence="5" type="ORF">GGQ71_002763</name>
</gene>
<comment type="caution">
    <text evidence="5">The sequence shown here is derived from an EMBL/GenBank/DDBJ whole genome shotgun (WGS) entry which is preliminary data.</text>
</comment>
<keyword evidence="5" id="KW-0670">Pyruvate</keyword>
<feature type="binding site" evidence="2">
    <location>
        <position position="189"/>
    </location>
    <ligand>
        <name>a divalent metal cation</name>
        <dbReference type="ChEBI" id="CHEBI:60240"/>
        <note>catalytic</note>
    </ligand>
</feature>
<dbReference type="SUPFAM" id="SSF54593">
    <property type="entry name" value="Glyoxalase/Bleomycin resistance protein/Dihydroxybiphenyl dioxygenase"/>
    <property type="match status" value="1"/>
</dbReference>
<dbReference type="InterPro" id="IPR050312">
    <property type="entry name" value="IolE/XylAMocC-like"/>
</dbReference>
<proteinExistence type="inferred from homology"/>
<evidence type="ECO:0000259" key="4">
    <source>
        <dbReference type="PROSITE" id="PS51819"/>
    </source>
</evidence>
<evidence type="ECO:0000313" key="5">
    <source>
        <dbReference type="EMBL" id="MBB4008483.1"/>
    </source>
</evidence>
<dbReference type="InterPro" id="IPR037523">
    <property type="entry name" value="VOC_core"/>
</dbReference>
<keyword evidence="1 2" id="KW-0479">Metal-binding</keyword>
<feature type="domain" description="VOC" evidence="4">
    <location>
        <begin position="463"/>
        <end position="613"/>
    </location>
</feature>
<dbReference type="GO" id="GO:0046565">
    <property type="term" value="F:3-dehydroshikimate dehydratase activity"/>
    <property type="evidence" value="ECO:0007669"/>
    <property type="project" value="UniProtKB-UniRule"/>
</dbReference>
<feature type="binding site" evidence="2">
    <location>
        <position position="622"/>
    </location>
    <ligand>
        <name>Mg(2+)</name>
        <dbReference type="ChEBI" id="CHEBI:18420"/>
    </ligand>
</feature>
<feature type="binding site" evidence="2">
    <location>
        <position position="158"/>
    </location>
    <ligand>
        <name>a divalent metal cation</name>
        <dbReference type="ChEBI" id="CHEBI:60240"/>
        <note>catalytic</note>
    </ligand>
</feature>
<dbReference type="InterPro" id="IPR041736">
    <property type="entry name" value="4OHPhenylPyrv_dOase_N"/>
</dbReference>
<dbReference type="AlphaFoldDB" id="A0A7W6HNG8"/>